<evidence type="ECO:0000313" key="2">
    <source>
        <dbReference type="EMBL" id="HJG96649.1"/>
    </source>
</evidence>
<evidence type="ECO:0000259" key="1">
    <source>
        <dbReference type="Pfam" id="PF13349"/>
    </source>
</evidence>
<gene>
    <name evidence="2" type="ORF">K8V90_06055</name>
</gene>
<organism evidence="2 3">
    <name type="scientific">Romboutsia timonensis</name>
    <dbReference type="NCBI Taxonomy" id="1776391"/>
    <lineage>
        <taxon>Bacteria</taxon>
        <taxon>Bacillati</taxon>
        <taxon>Bacillota</taxon>
        <taxon>Clostridia</taxon>
        <taxon>Peptostreptococcales</taxon>
        <taxon>Peptostreptococcaceae</taxon>
        <taxon>Romboutsia</taxon>
    </lineage>
</organism>
<dbReference type="EMBL" id="DYUB01000189">
    <property type="protein sequence ID" value="HJG96649.1"/>
    <property type="molecule type" value="Genomic_DNA"/>
</dbReference>
<protein>
    <submittedName>
        <fullName evidence="2">DUF4097 domain-containing protein</fullName>
    </submittedName>
</protein>
<feature type="non-terminal residue" evidence="2">
    <location>
        <position position="1"/>
    </location>
</feature>
<accession>A0A921N1J1</accession>
<dbReference type="Proteomes" id="UP000776700">
    <property type="component" value="Unassembled WGS sequence"/>
</dbReference>
<reference evidence="2" key="2">
    <citation type="submission" date="2021-09" db="EMBL/GenBank/DDBJ databases">
        <authorList>
            <person name="Gilroy R."/>
        </authorList>
    </citation>
    <scope>NUCLEOTIDE SEQUENCE</scope>
    <source>
        <strain evidence="2">1277</strain>
    </source>
</reference>
<reference evidence="2" key="1">
    <citation type="journal article" date="2021" name="PeerJ">
        <title>Extensive microbial diversity within the chicken gut microbiome revealed by metagenomics and culture.</title>
        <authorList>
            <person name="Gilroy R."/>
            <person name="Ravi A."/>
            <person name="Getino M."/>
            <person name="Pursley I."/>
            <person name="Horton D.L."/>
            <person name="Alikhan N.F."/>
            <person name="Baker D."/>
            <person name="Gharbi K."/>
            <person name="Hall N."/>
            <person name="Watson M."/>
            <person name="Adriaenssens E.M."/>
            <person name="Foster-Nyarko E."/>
            <person name="Jarju S."/>
            <person name="Secka A."/>
            <person name="Antonio M."/>
            <person name="Oren A."/>
            <person name="Chaudhuri R.R."/>
            <person name="La Ragione R."/>
            <person name="Hildebrand F."/>
            <person name="Pallen M.J."/>
        </authorList>
    </citation>
    <scope>NUCLEOTIDE SEQUENCE</scope>
    <source>
        <strain evidence="2">1277</strain>
    </source>
</reference>
<dbReference type="InterPro" id="IPR025164">
    <property type="entry name" value="Toastrack_DUF4097"/>
</dbReference>
<feature type="domain" description="DUF4097" evidence="1">
    <location>
        <begin position="1"/>
        <end position="229"/>
    </location>
</feature>
<sequence>INLKTSNVTIKKYDGKNVIVQRNGNKGLSTITTKESNDKLTINEEFSNNKNLIKSIDDIVRYFVNEIFTSSYSDITVYIPENIDVNINTDNTKVYIDDMKLNNVDFNTSYGNISLGQDSQVKNLNIKSTDIFLNIDDIYCAENINIESVGVDINGYNTISQDAKIPKNIKIKASSDYYDDINIDINTNIPIAKNLYIESNSTVSLDLPLLDYKFNFDIKTSKGIDFSDDEDKYRKTVLEKYFNYDEDEGIDEDKEYKQKDFIGLINDELKDNPTEYGINIKSSIVKFD</sequence>
<evidence type="ECO:0000313" key="3">
    <source>
        <dbReference type="Proteomes" id="UP000776700"/>
    </source>
</evidence>
<comment type="caution">
    <text evidence="2">The sequence shown here is derived from an EMBL/GenBank/DDBJ whole genome shotgun (WGS) entry which is preliminary data.</text>
</comment>
<name>A0A921N1J1_9FIRM</name>
<dbReference type="Pfam" id="PF13349">
    <property type="entry name" value="DUF4097"/>
    <property type="match status" value="1"/>
</dbReference>
<dbReference type="AlphaFoldDB" id="A0A921N1J1"/>
<proteinExistence type="predicted"/>